<dbReference type="OrthoDB" id="4025449at2759"/>
<gene>
    <name evidence="1" type="ORF">FOB60_005116</name>
</gene>
<evidence type="ECO:0000313" key="2">
    <source>
        <dbReference type="Proteomes" id="UP000590412"/>
    </source>
</evidence>
<reference evidence="1" key="1">
    <citation type="submission" date="2020-03" db="EMBL/GenBank/DDBJ databases">
        <title>FDA dAtabase for Regulatory Grade micrObial Sequences (FDA-ARGOS): Supporting development and validation of Infectious Disease Dx tests.</title>
        <authorList>
            <person name="Campos J."/>
            <person name="Goldberg B."/>
            <person name="Tallon L."/>
            <person name="Sadzewicz L."/>
            <person name="Vavikolanu K."/>
            <person name="Mehta A."/>
            <person name="Aluvathingal J."/>
            <person name="Nadendla S."/>
            <person name="Nandy P."/>
            <person name="Geyer C."/>
            <person name="Yan Y."/>
            <person name="Sichtig H."/>
        </authorList>
    </citation>
    <scope>NUCLEOTIDE SEQUENCE [LARGE SCALE GENOMIC DNA]</scope>
    <source>
        <strain evidence="1">FDAARGOS_652</strain>
    </source>
</reference>
<evidence type="ECO:0000313" key="1">
    <source>
        <dbReference type="EMBL" id="KAF6045544.1"/>
    </source>
</evidence>
<organism evidence="1 2">
    <name type="scientific">Candida parapsilosis</name>
    <name type="common">Yeast</name>
    <dbReference type="NCBI Taxonomy" id="5480"/>
    <lineage>
        <taxon>Eukaryota</taxon>
        <taxon>Fungi</taxon>
        <taxon>Dikarya</taxon>
        <taxon>Ascomycota</taxon>
        <taxon>Saccharomycotina</taxon>
        <taxon>Pichiomycetes</taxon>
        <taxon>Debaryomycetaceae</taxon>
        <taxon>Candida/Lodderomyces clade</taxon>
        <taxon>Candida</taxon>
    </lineage>
</organism>
<name>A0A8X7NJ36_CANPA</name>
<proteinExistence type="predicted"/>
<dbReference type="EMBL" id="JABWAB010000009">
    <property type="protein sequence ID" value="KAF6045544.1"/>
    <property type="molecule type" value="Genomic_DNA"/>
</dbReference>
<dbReference type="Proteomes" id="UP000590412">
    <property type="component" value="Unassembled WGS sequence"/>
</dbReference>
<dbReference type="AlphaFoldDB" id="A0A8X7NJ36"/>
<accession>A0A8X7NJ36</accession>
<comment type="caution">
    <text evidence="1">The sequence shown here is derived from an EMBL/GenBank/DDBJ whole genome shotgun (WGS) entry which is preliminary data.</text>
</comment>
<protein>
    <submittedName>
        <fullName evidence="1">Uncharacterized protein</fullName>
    </submittedName>
</protein>
<sequence>MITITSRELLNNCPSSVLDKLKQYESDTRETQVDNHDVSSSPSVPSLSLNQLIHSTLTTAVQSPQQQQPVPPQGSISINISDVILDVENLPQMFQDEQTTTSYDSNKEMDLVGDDEVDPKVEEYLRFKRDHQLKFLKEVKMKGLVLKGSSGKGGGGVDQTQTNKFMNY</sequence>